<feature type="signal peptide" evidence="4">
    <location>
        <begin position="1"/>
        <end position="20"/>
    </location>
</feature>
<dbReference type="Proteomes" id="UP000006352">
    <property type="component" value="Unassembled WGS sequence"/>
</dbReference>
<dbReference type="RefSeq" id="XP_012182894.1">
    <property type="nucleotide sequence ID" value="XM_012327504.1"/>
</dbReference>
<dbReference type="EMBL" id="HE797120">
    <property type="protein sequence ID" value="CCM03611.1"/>
    <property type="molecule type" value="Genomic_DNA"/>
</dbReference>
<accession>J4IAW3</accession>
<evidence type="ECO:0000256" key="3">
    <source>
        <dbReference type="SAM" id="MobiDB-lite"/>
    </source>
</evidence>
<dbReference type="OrthoDB" id="432528at2759"/>
<feature type="region of interest" description="Disordered" evidence="3">
    <location>
        <begin position="671"/>
        <end position="778"/>
    </location>
</feature>
<dbReference type="Gene3D" id="2.120.10.80">
    <property type="entry name" value="Kelch-type beta propeller"/>
    <property type="match status" value="2"/>
</dbReference>
<feature type="compositionally biased region" description="Gly residues" evidence="3">
    <location>
        <begin position="389"/>
        <end position="405"/>
    </location>
</feature>
<sequence>MYRPALRFALILSLIYDCSAVAAYTAAPRWGQASVLVEDILYIQGGRTDLYNQYSYSSAPPTNDMLALSLTTSFNLSSPSWSLISGCSNCSSSQGPAVAWHTLSPLNTTSMLLFGGDLGPNSAITVPEAANSAGLVNVAHALSPIWDDESESWADESLRRMYHSASATGGKVYIVGGEKTDGSGDAFSIHYVFDPSIPSFSALPSTNGPPGIYGHASVVLSNGRLLVFGGYEELSGTLLPFSTVWSLDTTQSSPSWSLLPVADTSLPTPRRGFAATLVDGGKVVIQGGADAQLETSYSDGWVLDTTTSPMVWTQVAALSELGPRRDHFAVGLGTQVLFGFGYETNGPAPASLHVFDVTSGSWSPGYTPPPAVTSPTVTTLSGPEPSYTPGGGESSGTGSSPGGPGSSPNPTGSGSGSGGSGSGSGDGSGSGASGASSSSNHHATSIVLGTVFGVLGLLVGTSAVVWYIRRQHSRQSFHMLRPSDDDDNLPALPIAGSREKGLPPVIHNVRSKLGAFVPGLAPAAVPPPQRRDMLADEDTREFAWQATVRRETSSGRSSWTTMRRSALSDMVHDSLTSLRTVGGTVLAYAAGARSMLSREGSAASRSSAWWEKERGYEPYADEAALMGDRSRATRPRGGRQPSDGPSLDDPLGDDSIEAFALPAEYLADVDADADTPERGPPSLADAPPRPYAHIRAPAATTDLTRLSPVSERPTLPTLSSPPSSDSSLPRSMLFLPATSNLNSASGPSRSSHETPRSPRPSSFLDANPPPAEPIRRSNSWWVRFAKTPLLDRRSSDARPPLTIRDPNPAPRLAESLVPIEESAASMHAGEASGGSRHRRRRDVYASTQHGRSASSLQTARTADSAVLEKMGRTMDVVQKGTVGSHSSAPSVDSADERSPGAAPHADRSLGGRPSPLLPDADDDGGRGLVQSPVQMEGAAPFPSPPTSPRTSPPRRPTTGQVAARVQAFERRMSVQEGGARTKRDRASVYGIAPKSPLFVANPDHRASPSDASSAGT</sequence>
<dbReference type="PANTHER" id="PTHR46093:SF18">
    <property type="entry name" value="FIBRONECTIN TYPE-III DOMAIN-CONTAINING PROTEIN"/>
    <property type="match status" value="1"/>
</dbReference>
<dbReference type="InterPro" id="IPR015915">
    <property type="entry name" value="Kelch-typ_b-propeller"/>
</dbReference>
<proteinExistence type="predicted"/>
<feature type="compositionally biased region" description="Low complexity" evidence="3">
    <location>
        <begin position="373"/>
        <end position="388"/>
    </location>
</feature>
<feature type="region of interest" description="Disordered" evidence="3">
    <location>
        <begin position="621"/>
        <end position="654"/>
    </location>
</feature>
<evidence type="ECO:0008006" key="7">
    <source>
        <dbReference type="Google" id="ProtNLM"/>
    </source>
</evidence>
<feature type="region of interest" description="Disordered" evidence="3">
    <location>
        <begin position="821"/>
        <end position="962"/>
    </location>
</feature>
<evidence type="ECO:0000313" key="5">
    <source>
        <dbReference type="EMBL" id="CCM03611.1"/>
    </source>
</evidence>
<organism evidence="5 6">
    <name type="scientific">Fibroporia radiculosa</name>
    <dbReference type="NCBI Taxonomy" id="599839"/>
    <lineage>
        <taxon>Eukaryota</taxon>
        <taxon>Fungi</taxon>
        <taxon>Dikarya</taxon>
        <taxon>Basidiomycota</taxon>
        <taxon>Agaricomycotina</taxon>
        <taxon>Agaricomycetes</taxon>
        <taxon>Polyporales</taxon>
        <taxon>Fibroporiaceae</taxon>
        <taxon>Fibroporia</taxon>
    </lineage>
</organism>
<feature type="compositionally biased region" description="Polar residues" evidence="3">
    <location>
        <begin position="737"/>
        <end position="749"/>
    </location>
</feature>
<feature type="region of interest" description="Disordered" evidence="3">
    <location>
        <begin position="366"/>
        <end position="440"/>
    </location>
</feature>
<name>J4IAW3_9APHY</name>
<dbReference type="AlphaFoldDB" id="J4IAW3"/>
<dbReference type="CDD" id="cd12087">
    <property type="entry name" value="TM_EGFR-like"/>
    <property type="match status" value="1"/>
</dbReference>
<gene>
    <name evidence="5" type="ORF">FIBRA_05749</name>
</gene>
<dbReference type="STRING" id="599839.J4IAW3"/>
<dbReference type="PANTHER" id="PTHR46093">
    <property type="entry name" value="ACYL-COA-BINDING DOMAIN-CONTAINING PROTEIN 5"/>
    <property type="match status" value="1"/>
</dbReference>
<feature type="region of interest" description="Disordered" evidence="3">
    <location>
        <begin position="995"/>
        <end position="1016"/>
    </location>
</feature>
<feature type="compositionally biased region" description="Pro residues" evidence="3">
    <location>
        <begin position="941"/>
        <end position="955"/>
    </location>
</feature>
<keyword evidence="2" id="KW-0677">Repeat</keyword>
<protein>
    <recommendedName>
        <fullName evidence="7">Galactose oxidase</fullName>
    </recommendedName>
</protein>
<dbReference type="HOGENOM" id="CLU_007044_0_0_1"/>
<evidence type="ECO:0000256" key="4">
    <source>
        <dbReference type="SAM" id="SignalP"/>
    </source>
</evidence>
<feature type="compositionally biased region" description="Low complexity" evidence="3">
    <location>
        <begin position="712"/>
        <end position="731"/>
    </location>
</feature>
<evidence type="ECO:0000313" key="6">
    <source>
        <dbReference type="Proteomes" id="UP000006352"/>
    </source>
</evidence>
<keyword evidence="4" id="KW-0732">Signal</keyword>
<dbReference type="GeneID" id="24098522"/>
<feature type="compositionally biased region" description="Gly residues" evidence="3">
    <location>
        <begin position="413"/>
        <end position="432"/>
    </location>
</feature>
<feature type="compositionally biased region" description="Polar residues" evidence="3">
    <location>
        <begin position="881"/>
        <end position="890"/>
    </location>
</feature>
<evidence type="ECO:0000256" key="2">
    <source>
        <dbReference type="ARBA" id="ARBA00022737"/>
    </source>
</evidence>
<feature type="compositionally biased region" description="Basic and acidic residues" evidence="3">
    <location>
        <begin position="894"/>
        <end position="909"/>
    </location>
</feature>
<dbReference type="InParanoid" id="J4IAW3"/>
<evidence type="ECO:0000256" key="1">
    <source>
        <dbReference type="ARBA" id="ARBA00022441"/>
    </source>
</evidence>
<reference evidence="5 6" key="1">
    <citation type="journal article" date="2012" name="Appl. Environ. Microbiol.">
        <title>Short-read sequencing for genomic analysis of the brown rot fungus Fibroporia radiculosa.</title>
        <authorList>
            <person name="Tang J.D."/>
            <person name="Perkins A.D."/>
            <person name="Sonstegard T.S."/>
            <person name="Schroeder S.G."/>
            <person name="Burgess S.C."/>
            <person name="Diehl S.V."/>
        </authorList>
    </citation>
    <scope>NUCLEOTIDE SEQUENCE [LARGE SCALE GENOMIC DNA]</scope>
    <source>
        <strain evidence="5 6">TFFH 294</strain>
    </source>
</reference>
<keyword evidence="6" id="KW-1185">Reference proteome</keyword>
<dbReference type="SUPFAM" id="SSF117281">
    <property type="entry name" value="Kelch motif"/>
    <property type="match status" value="2"/>
</dbReference>
<keyword evidence="1" id="KW-0880">Kelch repeat</keyword>
<feature type="chain" id="PRO_5003778455" description="Galactose oxidase" evidence="4">
    <location>
        <begin position="21"/>
        <end position="1016"/>
    </location>
</feature>
<feature type="compositionally biased region" description="Polar residues" evidence="3">
    <location>
        <begin position="845"/>
        <end position="861"/>
    </location>
</feature>
<dbReference type="Pfam" id="PF24681">
    <property type="entry name" value="Kelch_KLHDC2_KLHL20_DRC7"/>
    <property type="match status" value="1"/>
</dbReference>